<feature type="region of interest" description="Disordered" evidence="1">
    <location>
        <begin position="105"/>
        <end position="164"/>
    </location>
</feature>
<protein>
    <recommendedName>
        <fullName evidence="2">KOW domain-containing protein</fullName>
    </recommendedName>
</protein>
<dbReference type="InterPro" id="IPR014722">
    <property type="entry name" value="Rib_uL2_dom2"/>
</dbReference>
<accession>A0A1J8QIE2</accession>
<feature type="domain" description="KOW" evidence="2">
    <location>
        <begin position="941"/>
        <end position="968"/>
    </location>
</feature>
<proteinExistence type="predicted"/>
<dbReference type="InterPro" id="IPR008991">
    <property type="entry name" value="Translation_prot_SH3-like_sf"/>
</dbReference>
<feature type="compositionally biased region" description="Acidic residues" evidence="1">
    <location>
        <begin position="139"/>
        <end position="160"/>
    </location>
</feature>
<dbReference type="SUPFAM" id="SSF50104">
    <property type="entry name" value="Translation proteins SH3-like domain"/>
    <property type="match status" value="2"/>
</dbReference>
<evidence type="ECO:0000313" key="4">
    <source>
        <dbReference type="Proteomes" id="UP000183567"/>
    </source>
</evidence>
<dbReference type="OrthoDB" id="2683074at2759"/>
<evidence type="ECO:0000259" key="2">
    <source>
        <dbReference type="SMART" id="SM00739"/>
    </source>
</evidence>
<dbReference type="SMART" id="SM00739">
    <property type="entry name" value="KOW"/>
    <property type="match status" value="6"/>
</dbReference>
<feature type="domain" description="KOW" evidence="2">
    <location>
        <begin position="435"/>
        <end position="462"/>
    </location>
</feature>
<comment type="caution">
    <text evidence="3">The sequence shown here is derived from an EMBL/GenBank/DDBJ whole genome shotgun (WGS) entry which is preliminary data.</text>
</comment>
<dbReference type="EMBL" id="LVVM01000560">
    <property type="protein sequence ID" value="OJA20407.1"/>
    <property type="molecule type" value="Genomic_DNA"/>
</dbReference>
<reference evidence="3 4" key="1">
    <citation type="submission" date="2016-03" db="EMBL/GenBank/DDBJ databases">
        <title>Comparative genomics of the ectomycorrhizal sister species Rhizopogon vinicolor and Rhizopogon vesiculosus (Basidiomycota: Boletales) reveals a divergence of the mating type B locus.</title>
        <authorList>
            <person name="Mujic A.B."/>
            <person name="Kuo A."/>
            <person name="Tritt A."/>
            <person name="Lipzen A."/>
            <person name="Chen C."/>
            <person name="Johnson J."/>
            <person name="Sharma A."/>
            <person name="Barry K."/>
            <person name="Grigoriev I.V."/>
            <person name="Spatafora J.W."/>
        </authorList>
    </citation>
    <scope>NUCLEOTIDE SEQUENCE [LARGE SCALE GENOMIC DNA]</scope>
    <source>
        <strain evidence="3 4">AM-OR11-056</strain>
    </source>
</reference>
<keyword evidence="4" id="KW-1185">Reference proteome</keyword>
<gene>
    <name evidence="3" type="ORF">AZE42_11821</name>
</gene>
<feature type="domain" description="KOW" evidence="2">
    <location>
        <begin position="489"/>
        <end position="516"/>
    </location>
</feature>
<dbReference type="InterPro" id="IPR005824">
    <property type="entry name" value="KOW"/>
</dbReference>
<organism evidence="3 4">
    <name type="scientific">Rhizopogon vesiculosus</name>
    <dbReference type="NCBI Taxonomy" id="180088"/>
    <lineage>
        <taxon>Eukaryota</taxon>
        <taxon>Fungi</taxon>
        <taxon>Dikarya</taxon>
        <taxon>Basidiomycota</taxon>
        <taxon>Agaricomycotina</taxon>
        <taxon>Agaricomycetes</taxon>
        <taxon>Agaricomycetidae</taxon>
        <taxon>Boletales</taxon>
        <taxon>Suillineae</taxon>
        <taxon>Rhizopogonaceae</taxon>
        <taxon>Rhizopogon</taxon>
    </lineage>
</organism>
<sequence length="996" mass="111158">MANGRVFQTKNAKDPFPLKDEGAWKILEDYLTTAVTFSQMEEKLEYYLKDRYCETDWKDARDALFSGDGDDTIALDNLRALKAKHITPSLHSSRAGPYSSPIGPSCFSGSSPTAARKPVSRPRVQISRRRRNLNPFIDVEADDDDGEEEEEEEENEYEDIDVSHVAALPGPSAKDKLAADIDKIFHRYKENLTSSSQSLQASPDRAASFSGTILSNAPLFKSAASGRTYRLRIQRTATEYIANHLRGRGFQVTVSVWVSGDLYVAADSPKSIAESLLPSHALAVKEYLRISEEEQDAVMSSRSMFRSPMWVRIKQGRYKDDIGYVFDSDQSNGFIAVLIPLRDFPYPMSQGSVTLLDRSRLLDDKPVSDILLGGQVVGCFYKGEEYYKGLLLKHFDHDCLELVACPHVDDIRLHLQSGWDSPFVEKTKVAFSMQFLRTGDAVRVIKGELRSWVATVTSVDHSYGFASLELILDGRIRQAQIQLEDIERVFRVGDMVRVVAGSYLGLEGYIVQMSEEIFHVCQGISGEQASLRRDRRSLDHRLSSTLPMQPSFEASPNDDIQIGDYIEILSGQHKNKCGVVEWFEGTHLWFVHGTHGLEDMDLRIRVSVEIVRRVRIPDVLKFTKERGYDVKPGDRVRVARGSHYGATGIVQSVDFPNAYLTLKCDGGDALIEVPIQFSAMLMTASLDMFDKVIGKEVFIIGGDYKGYRGTLLSIGPEFCMVAVHAHLRLTLKRHDVVTRYGMRLNGIILDAPDMSRFCEIRAGTYIQTMPHRSTTPPPPAGTVPSCLLAPIDLRPSPSLRTINIEDILGSGGATIESTVGREPTSSTFDPWIINPEDIRDTIDEMIEQGQQRTDTGLLSWLMNKEFSSILHNYHAVFKVSESFMGGRLCRRFVSTACPDPFCGEDGPAPKGSVAVFCTSNNTGAAIQHYSIPVKDLSPAPPRRRHQHCLILDGPHRGQVDIITKCNAKDKTAQVEGLVHALRFDQICLVTASQTDR</sequence>
<feature type="domain" description="KOW" evidence="2">
    <location>
        <begin position="559"/>
        <end position="586"/>
    </location>
</feature>
<dbReference type="Gene3D" id="2.30.30.30">
    <property type="match status" value="1"/>
</dbReference>
<feature type="domain" description="KOW" evidence="2">
    <location>
        <begin position="690"/>
        <end position="717"/>
    </location>
</feature>
<name>A0A1J8QIE2_9AGAM</name>
<dbReference type="Proteomes" id="UP000183567">
    <property type="component" value="Unassembled WGS sequence"/>
</dbReference>
<dbReference type="AlphaFoldDB" id="A0A1J8QIE2"/>
<feature type="domain" description="KOW" evidence="2">
    <location>
        <begin position="629"/>
        <end position="656"/>
    </location>
</feature>
<evidence type="ECO:0000313" key="3">
    <source>
        <dbReference type="EMBL" id="OJA20407.1"/>
    </source>
</evidence>
<dbReference type="STRING" id="180088.A0A1J8QIE2"/>
<evidence type="ECO:0000256" key="1">
    <source>
        <dbReference type="SAM" id="MobiDB-lite"/>
    </source>
</evidence>